<dbReference type="Gene3D" id="2.60.40.10">
    <property type="entry name" value="Immunoglobulins"/>
    <property type="match status" value="2"/>
</dbReference>
<sequence length="659" mass="67202">MTFLPGQTLAAVMIPVIGDAIDEPSETFTLTVTPTAAIANGTAGATGTITIIDGNAPGAPGRVKVNVGNSANIDEGSVFSRSITFSDGEDSGNDGWTYSVDWGDGSAAETGSVEAGVSSFDISRLLADGDASHNVSVTVTDVAGDSDTQQFQLGVNNVAPVIALHGADSVNVGASYTLDLGAVTDPGQDTVTSYIVNWGDGSSDTFSNAGQVTHAYADPGNNTISVDLVDEDGTHTNAGSLTIAVGIPPADVSVNAGGNATLDEGSVFSRSITFSDGEDSGNDGWTYSVDWGDGSAAETGSVEAGVSSFDISRLLADGDASHNVSVTVTDVAGDSDTQQFQLGVNNVAPVIALHGADSVNVGASYTLDLGAVTDPGQDTVTSYIVNWGDGSSDTFSNAGQVTHAYADPGNNTISVDLVDEDGTHTNAGSLGVQVNDDVVVETVRIGDAPMRITKIAQLVDAWSDPVVDTIVHKADAGNPNEAWSAVTPGILSTQFLAGGDLYAGDLGVSGRSVATSSIAQELDGTETLRFEFTQAASAVTVSLSRLFSNDESSIFSESGRLRLFDADGDVVGETTFVADTSNGKQLVSVASEAKFTAVEFNAGAYDGGEFSFGGLASTSGEFATDIFADASGKLYGSDYLIDWIEPTFEISLVGVGDIG</sequence>
<dbReference type="PROSITE" id="PS50093">
    <property type="entry name" value="PKD"/>
    <property type="match status" value="2"/>
</dbReference>
<dbReference type="InterPro" id="IPR038081">
    <property type="entry name" value="CalX-like_sf"/>
</dbReference>
<keyword evidence="3" id="KW-1185">Reference proteome</keyword>
<dbReference type="STRING" id="51642.NSMM_300003"/>
<organism evidence="2 3">
    <name type="scientific">Nitrosomonas mobilis</name>
    <dbReference type="NCBI Taxonomy" id="51642"/>
    <lineage>
        <taxon>Bacteria</taxon>
        <taxon>Pseudomonadati</taxon>
        <taxon>Pseudomonadota</taxon>
        <taxon>Betaproteobacteria</taxon>
        <taxon>Nitrosomonadales</taxon>
        <taxon>Nitrosomonadaceae</taxon>
        <taxon>Nitrosomonas</taxon>
    </lineage>
</organism>
<dbReference type="Proteomes" id="UP000198729">
    <property type="component" value="Unassembled WGS sequence"/>
</dbReference>
<evidence type="ECO:0000313" key="3">
    <source>
        <dbReference type="Proteomes" id="UP000198729"/>
    </source>
</evidence>
<feature type="domain" description="PKD" evidence="1">
    <location>
        <begin position="348"/>
        <end position="427"/>
    </location>
</feature>
<protein>
    <recommendedName>
        <fullName evidence="1">PKD domain-containing protein</fullName>
    </recommendedName>
</protein>
<feature type="domain" description="PKD" evidence="1">
    <location>
        <begin position="159"/>
        <end position="238"/>
    </location>
</feature>
<dbReference type="SUPFAM" id="SSF141072">
    <property type="entry name" value="CalX-like"/>
    <property type="match status" value="1"/>
</dbReference>
<accession>A0A1G5SCG0</accession>
<name>A0A1G5SCG0_9PROT</name>
<dbReference type="EMBL" id="FMWO01000037">
    <property type="protein sequence ID" value="SCZ84884.1"/>
    <property type="molecule type" value="Genomic_DNA"/>
</dbReference>
<dbReference type="InterPro" id="IPR000601">
    <property type="entry name" value="PKD_dom"/>
</dbReference>
<gene>
    <name evidence="2" type="ORF">NSMM_300003</name>
</gene>
<evidence type="ECO:0000259" key="1">
    <source>
        <dbReference type="PROSITE" id="PS50093"/>
    </source>
</evidence>
<dbReference type="InterPro" id="IPR035986">
    <property type="entry name" value="PKD_dom_sf"/>
</dbReference>
<dbReference type="SUPFAM" id="SSF49299">
    <property type="entry name" value="PKD domain"/>
    <property type="match status" value="2"/>
</dbReference>
<dbReference type="Pfam" id="PF18911">
    <property type="entry name" value="PKD_4"/>
    <property type="match status" value="2"/>
</dbReference>
<reference evidence="2 3" key="1">
    <citation type="submission" date="2016-10" db="EMBL/GenBank/DDBJ databases">
        <authorList>
            <person name="de Groot N.N."/>
        </authorList>
    </citation>
    <scope>NUCLEOTIDE SEQUENCE [LARGE SCALE GENOMIC DNA]</scope>
    <source>
        <strain evidence="2">1</strain>
    </source>
</reference>
<proteinExistence type="predicted"/>
<dbReference type="InterPro" id="IPR013783">
    <property type="entry name" value="Ig-like_fold"/>
</dbReference>
<dbReference type="Gene3D" id="2.60.40.2030">
    <property type="match status" value="1"/>
</dbReference>
<dbReference type="AlphaFoldDB" id="A0A1G5SCG0"/>
<evidence type="ECO:0000313" key="2">
    <source>
        <dbReference type="EMBL" id="SCZ84884.1"/>
    </source>
</evidence>